<evidence type="ECO:0000256" key="3">
    <source>
        <dbReference type="ARBA" id="ARBA00022692"/>
    </source>
</evidence>
<evidence type="ECO:0000256" key="6">
    <source>
        <dbReference type="SAM" id="Phobius"/>
    </source>
</evidence>
<dbReference type="EMBL" id="BNCJ01000003">
    <property type="protein sequence ID" value="GHF47056.1"/>
    <property type="molecule type" value="Genomic_DNA"/>
</dbReference>
<sequence>MLDAGAIVMADLILSGDNALIIGMAAASLSPQLRAKAILFGMVIAAVLRIVFAVVATKLLGIPGILFLGGLLLCWVCWRLYTEIRAGVDEQAEVAIATAGDSHMGYTGPPRRTLLKALWTITLADVSMSLDNVLAVAAIADGDTRLLVLGLALAILLMAFAATLIMHLLTRFPVISWLGLAVLVYVAAEMLLRGALDSHHGLGPMLGLIDGYTFGKGN</sequence>
<organism evidence="7 8">
    <name type="scientific">Seohaeicola zhoushanensis</name>
    <dbReference type="NCBI Taxonomy" id="1569283"/>
    <lineage>
        <taxon>Bacteria</taxon>
        <taxon>Pseudomonadati</taxon>
        <taxon>Pseudomonadota</taxon>
        <taxon>Alphaproteobacteria</taxon>
        <taxon>Rhodobacterales</taxon>
        <taxon>Roseobacteraceae</taxon>
        <taxon>Seohaeicola</taxon>
    </lineage>
</organism>
<dbReference type="RefSeq" id="WP_229863970.1">
    <property type="nucleotide sequence ID" value="NZ_BNCJ01000003.1"/>
</dbReference>
<keyword evidence="3 6" id="KW-0812">Transmembrane</keyword>
<keyword evidence="4 6" id="KW-1133">Transmembrane helix</keyword>
<comment type="caution">
    <text evidence="7">The sequence shown here is derived from an EMBL/GenBank/DDBJ whole genome shotgun (WGS) entry which is preliminary data.</text>
</comment>
<dbReference type="Pfam" id="PF03741">
    <property type="entry name" value="TerC"/>
    <property type="match status" value="1"/>
</dbReference>
<dbReference type="PANTHER" id="PTHR30238">
    <property type="entry name" value="MEMBRANE BOUND PREDICTED REDOX MODULATOR"/>
    <property type="match status" value="1"/>
</dbReference>
<comment type="similarity">
    <text evidence="2">Belongs to the TerC family.</text>
</comment>
<dbReference type="GO" id="GO:0016020">
    <property type="term" value="C:membrane"/>
    <property type="evidence" value="ECO:0007669"/>
    <property type="project" value="UniProtKB-SubCell"/>
</dbReference>
<gene>
    <name evidence="7" type="ORF">GCM10017056_18450</name>
</gene>
<feature type="transmembrane region" description="Helical" evidence="6">
    <location>
        <begin position="174"/>
        <end position="192"/>
    </location>
</feature>
<dbReference type="NCBIfam" id="TIGR03717">
    <property type="entry name" value="R_switched_YjbE"/>
    <property type="match status" value="1"/>
</dbReference>
<dbReference type="AlphaFoldDB" id="A0A8J3M984"/>
<keyword evidence="5 6" id="KW-0472">Membrane</keyword>
<evidence type="ECO:0000256" key="2">
    <source>
        <dbReference type="ARBA" id="ARBA00007511"/>
    </source>
</evidence>
<keyword evidence="8" id="KW-1185">Reference proteome</keyword>
<protein>
    <submittedName>
        <fullName evidence="7">Membrane protein</fullName>
    </submittedName>
</protein>
<feature type="transmembrane region" description="Helical" evidence="6">
    <location>
        <begin position="6"/>
        <end position="25"/>
    </location>
</feature>
<evidence type="ECO:0000256" key="1">
    <source>
        <dbReference type="ARBA" id="ARBA00004141"/>
    </source>
</evidence>
<evidence type="ECO:0000256" key="4">
    <source>
        <dbReference type="ARBA" id="ARBA00022989"/>
    </source>
</evidence>
<name>A0A8J3M984_9RHOB</name>
<proteinExistence type="inferred from homology"/>
<feature type="transmembrane region" description="Helical" evidence="6">
    <location>
        <begin position="146"/>
        <end position="168"/>
    </location>
</feature>
<reference evidence="7" key="1">
    <citation type="journal article" date="2014" name="Int. J. Syst. Evol. Microbiol.">
        <title>Complete genome sequence of Corynebacterium casei LMG S-19264T (=DSM 44701T), isolated from a smear-ripened cheese.</title>
        <authorList>
            <consortium name="US DOE Joint Genome Institute (JGI-PGF)"/>
            <person name="Walter F."/>
            <person name="Albersmeier A."/>
            <person name="Kalinowski J."/>
            <person name="Ruckert C."/>
        </authorList>
    </citation>
    <scope>NUCLEOTIDE SEQUENCE</scope>
    <source>
        <strain evidence="7">KCTC 42650</strain>
    </source>
</reference>
<evidence type="ECO:0000313" key="8">
    <source>
        <dbReference type="Proteomes" id="UP000626220"/>
    </source>
</evidence>
<comment type="subcellular location">
    <subcellularLocation>
        <location evidence="1">Membrane</location>
        <topology evidence="1">Multi-pass membrane protein</topology>
    </subcellularLocation>
</comment>
<feature type="transmembrane region" description="Helical" evidence="6">
    <location>
        <begin position="62"/>
        <end position="81"/>
    </location>
</feature>
<dbReference type="Proteomes" id="UP000626220">
    <property type="component" value="Unassembled WGS sequence"/>
</dbReference>
<dbReference type="InterPro" id="IPR005496">
    <property type="entry name" value="Integral_membrane_TerC"/>
</dbReference>
<reference evidence="7" key="2">
    <citation type="submission" date="2020-09" db="EMBL/GenBank/DDBJ databases">
        <authorList>
            <person name="Sun Q."/>
            <person name="Kim S."/>
        </authorList>
    </citation>
    <scope>NUCLEOTIDE SEQUENCE</scope>
    <source>
        <strain evidence="7">KCTC 42650</strain>
    </source>
</reference>
<evidence type="ECO:0000256" key="5">
    <source>
        <dbReference type="ARBA" id="ARBA00023136"/>
    </source>
</evidence>
<evidence type="ECO:0000313" key="7">
    <source>
        <dbReference type="EMBL" id="GHF47056.1"/>
    </source>
</evidence>
<dbReference type="PANTHER" id="PTHR30238:SF4">
    <property type="entry name" value="SLL1022 PROTEIN"/>
    <property type="match status" value="1"/>
</dbReference>
<feature type="transmembrane region" description="Helical" evidence="6">
    <location>
        <begin position="37"/>
        <end position="56"/>
    </location>
</feature>
<accession>A0A8J3M984</accession>
<dbReference type="InterPro" id="IPR022301">
    <property type="entry name" value="Integral_membrane_YjbE"/>
</dbReference>